<keyword evidence="16" id="KW-1185">Reference proteome</keyword>
<evidence type="ECO:0000256" key="6">
    <source>
        <dbReference type="ARBA" id="ARBA00022692"/>
    </source>
</evidence>
<gene>
    <name evidence="15" type="ORF">PIIN_05559</name>
</gene>
<dbReference type="EC" id="2.4.1.132" evidence="12"/>
<keyword evidence="6 12" id="KW-0812">Transmembrane</keyword>
<reference evidence="15 16" key="1">
    <citation type="journal article" date="2011" name="PLoS Pathog.">
        <title>Endophytic Life Strategies Decoded by Genome and Transcriptome Analyses of the Mutualistic Root Symbiont Piriformospora indica.</title>
        <authorList>
            <person name="Zuccaro A."/>
            <person name="Lahrmann U."/>
            <person name="Guldener U."/>
            <person name="Langen G."/>
            <person name="Pfiffi S."/>
            <person name="Biedenkopf D."/>
            <person name="Wong P."/>
            <person name="Samans B."/>
            <person name="Grimm C."/>
            <person name="Basiewicz M."/>
            <person name="Murat C."/>
            <person name="Martin F."/>
            <person name="Kogel K.H."/>
        </authorList>
    </citation>
    <scope>NUCLEOTIDE SEQUENCE [LARGE SCALE GENOMIC DNA]</scope>
    <source>
        <strain evidence="15 16">DSM 11827</strain>
    </source>
</reference>
<dbReference type="AlphaFoldDB" id="G4TJY0"/>
<dbReference type="GO" id="GO:0102704">
    <property type="term" value="F:GDP-Man:Man(2)GlcNAc(2)-PP-Dol alpha-1,6-mannosyltransferase activity"/>
    <property type="evidence" value="ECO:0007669"/>
    <property type="project" value="UniProtKB-UniRule"/>
</dbReference>
<sequence length="552" mass="60324">MAEINKLQIAFIHPDLGIGGAERLVVDAALGLQNKGHSVSIITSHHDPTHCFDETRDGTLRVVLYKPPFFLPRSIHGKLHILLAHLRQLHLTWHLLRADGTPDVFVVDQLSTCIPMLRLFASKRVVFYCHFPDKLLATGEAIEEDGDSPPKPLHNNAGLLKRLYRLPMDLLEEYTTASADIILVNSLFTSRIFKRHFPSIKLDKDGKNLSGGQRGSQGGPRVIYPGINLAAYEVAASKDEPREVTLLRSDRPTFISLNRFEAKKNVALALKAFALFIQHIGRSSKPSHIQARLVIAGGYDSRVRDNVDTLNALLRTACELGLSWCLFPVTNEGKGAPFIPDDISPQSSLETAQVVFLPNFTTAQRSLLLTSENTLALLYTPTGEHFGIVPVEAMACGLPVLACRSGGPKESVVDDEPRNSVDLADWSVVDSSSAETSSSTRTGWLRSPSPEAWAEALAAIAMLSPSARSALSLRAKNRARDMFSLDAMSAGMERAIRDAYSLGPVTRRRLLGPEAATWIYICLVAVSIFTLGATYTIVWTAVVLGGTTLLGF</sequence>
<dbReference type="Pfam" id="PF00534">
    <property type="entry name" value="Glycos_transf_1"/>
    <property type="match status" value="1"/>
</dbReference>
<comment type="catalytic activity">
    <reaction evidence="11 12">
        <text>an alpha-D-Man-(1-&gt;3)-beta-D-Man-(1-&gt;4)-beta-D-GlcNAc-(1-&gt;4)-alpha-D-GlcNAc-diphospho-di-trans,poly-cis-dolichol + GDP-alpha-D-mannose = an alpha-D-Man-(1-&gt;3)-[alpha-D-Man-(1-&gt;6)]-beta-D-Man-(1-&gt;4)-beta-D-GlcNAc-(1-&gt;4)-alpha-D-GlcNAc-diphospho-di-trans,poly-cis-dolichol + GDP + H(+)</text>
        <dbReference type="Rhea" id="RHEA:29519"/>
        <dbReference type="Rhea" id="RHEA-COMP:19513"/>
        <dbReference type="Rhea" id="RHEA-COMP:19515"/>
        <dbReference type="ChEBI" id="CHEBI:15378"/>
        <dbReference type="ChEBI" id="CHEBI:57527"/>
        <dbReference type="ChEBI" id="CHEBI:58189"/>
        <dbReference type="ChEBI" id="CHEBI:132510"/>
        <dbReference type="ChEBI" id="CHEBI:132511"/>
        <dbReference type="EC" id="2.4.1.257"/>
    </reaction>
    <physiologicalReaction direction="left-to-right" evidence="11 12">
        <dbReference type="Rhea" id="RHEA:29520"/>
    </physiologicalReaction>
</comment>
<evidence type="ECO:0000313" key="16">
    <source>
        <dbReference type="Proteomes" id="UP000007148"/>
    </source>
</evidence>
<dbReference type="FunCoup" id="G4TJY0">
    <property type="interactions" value="430"/>
</dbReference>
<comment type="catalytic activity">
    <reaction evidence="10 12">
        <text>a beta-D-Man-(1-&gt;4)-beta-D-GlcNAc-(1-&gt;4)-alpha-D-GlcNAc-diphospho-di-trans,poly-cis-dolichol + GDP-alpha-D-mannose = an alpha-D-Man-(1-&gt;3)-beta-D-Man-(1-&gt;4)-beta-D-GlcNAc-(1-&gt;4)-alpha-D-GlcNAc-diphospho-di-trans,poly-cis-dolichol + GDP + H(+)</text>
        <dbReference type="Rhea" id="RHEA:29515"/>
        <dbReference type="Rhea" id="RHEA-COMP:19511"/>
        <dbReference type="Rhea" id="RHEA-COMP:19513"/>
        <dbReference type="ChEBI" id="CHEBI:15378"/>
        <dbReference type="ChEBI" id="CHEBI:57527"/>
        <dbReference type="ChEBI" id="CHEBI:58189"/>
        <dbReference type="ChEBI" id="CHEBI:58472"/>
        <dbReference type="ChEBI" id="CHEBI:132510"/>
        <dbReference type="EC" id="2.4.1.132"/>
    </reaction>
    <physiologicalReaction direction="left-to-right" evidence="10 12">
        <dbReference type="Rhea" id="RHEA:29516"/>
    </physiologicalReaction>
</comment>
<dbReference type="EC" id="2.4.1.257" evidence="12"/>
<evidence type="ECO:0000256" key="12">
    <source>
        <dbReference type="RuleBase" id="RU367136"/>
    </source>
</evidence>
<evidence type="ECO:0000256" key="7">
    <source>
        <dbReference type="ARBA" id="ARBA00022824"/>
    </source>
</evidence>
<dbReference type="EMBL" id="CAFZ01000128">
    <property type="protein sequence ID" value="CCA71623.1"/>
    <property type="molecule type" value="Genomic_DNA"/>
</dbReference>
<dbReference type="Pfam" id="PF13439">
    <property type="entry name" value="Glyco_transf_4"/>
    <property type="match status" value="1"/>
</dbReference>
<keyword evidence="7 12" id="KW-0256">Endoplasmic reticulum</keyword>
<dbReference type="STRING" id="1109443.G4TJY0"/>
<feature type="domain" description="Glycosyltransferase subfamily 4-like N-terminal" evidence="14">
    <location>
        <begin position="18"/>
        <end position="198"/>
    </location>
</feature>
<dbReference type="UniPathway" id="UPA00378"/>
<evidence type="ECO:0000256" key="11">
    <source>
        <dbReference type="ARBA" id="ARBA00045104"/>
    </source>
</evidence>
<comment type="function">
    <text evidence="1 12">Mannosylates Man(2)GlcNAc(2)-dolichol diphosphate and Man(1)GlcNAc(2)-dolichol diphosphate to form Man(3)GlcNAc(2)-dolichol diphosphate.</text>
</comment>
<proteinExistence type="inferred from homology"/>
<comment type="caution">
    <text evidence="15">The sequence shown here is derived from an EMBL/GenBank/DDBJ whole genome shotgun (WGS) entry which is preliminary data.</text>
</comment>
<evidence type="ECO:0000256" key="3">
    <source>
        <dbReference type="ARBA" id="ARBA00004922"/>
    </source>
</evidence>
<dbReference type="InParanoid" id="G4TJY0"/>
<evidence type="ECO:0000259" key="13">
    <source>
        <dbReference type="Pfam" id="PF00534"/>
    </source>
</evidence>
<accession>G4TJY0</accession>
<dbReference type="OrthoDB" id="448893at2759"/>
<feature type="domain" description="Glycosyl transferase family 1" evidence="13">
    <location>
        <begin position="356"/>
        <end position="421"/>
    </location>
</feature>
<evidence type="ECO:0000259" key="14">
    <source>
        <dbReference type="Pfam" id="PF13439"/>
    </source>
</evidence>
<comment type="subcellular location">
    <subcellularLocation>
        <location evidence="2 12">Endoplasmic reticulum membrane</location>
    </subcellularLocation>
</comment>
<evidence type="ECO:0000313" key="15">
    <source>
        <dbReference type="EMBL" id="CCA71623.1"/>
    </source>
</evidence>
<evidence type="ECO:0000256" key="4">
    <source>
        <dbReference type="ARBA" id="ARBA00022676"/>
    </source>
</evidence>
<keyword evidence="9 12" id="KW-0472">Membrane</keyword>
<keyword evidence="8 12" id="KW-1133">Transmembrane helix</keyword>
<evidence type="ECO:0000256" key="9">
    <source>
        <dbReference type="ARBA" id="ARBA00023136"/>
    </source>
</evidence>
<protein>
    <recommendedName>
        <fullName evidence="12">Alpha-1,3/1,6-mannosyltransferase ALG2</fullName>
        <ecNumber evidence="12">2.4.1.132</ecNumber>
        <ecNumber evidence="12">2.4.1.257</ecNumber>
    </recommendedName>
    <alternativeName>
        <fullName evidence="12">GDP-Man:Man(1)GlcNAc(2)-PP-Dol alpha-1,3-mannosyltransferase</fullName>
    </alternativeName>
</protein>
<keyword evidence="5 12" id="KW-0808">Transferase</keyword>
<evidence type="ECO:0000256" key="1">
    <source>
        <dbReference type="ARBA" id="ARBA00003142"/>
    </source>
</evidence>
<comment type="pathway">
    <text evidence="3 12">Protein modification; protein glycosylation.</text>
</comment>
<dbReference type="PANTHER" id="PTHR45918">
    <property type="entry name" value="ALPHA-1,3/1,6-MANNOSYLTRANSFERASE ALG2"/>
    <property type="match status" value="1"/>
</dbReference>
<dbReference type="GO" id="GO:0005789">
    <property type="term" value="C:endoplasmic reticulum membrane"/>
    <property type="evidence" value="ECO:0007669"/>
    <property type="project" value="UniProtKB-SubCell"/>
</dbReference>
<dbReference type="OMA" id="CAILQQM"/>
<dbReference type="eggNOG" id="KOG0853">
    <property type="taxonomic scope" value="Eukaryota"/>
</dbReference>
<keyword evidence="4 12" id="KW-0328">Glycosyltransferase</keyword>
<evidence type="ECO:0000256" key="5">
    <source>
        <dbReference type="ARBA" id="ARBA00022679"/>
    </source>
</evidence>
<evidence type="ECO:0000256" key="2">
    <source>
        <dbReference type="ARBA" id="ARBA00004586"/>
    </source>
</evidence>
<evidence type="ECO:0000256" key="10">
    <source>
        <dbReference type="ARBA" id="ARBA00045103"/>
    </source>
</evidence>
<dbReference type="PANTHER" id="PTHR45918:SF1">
    <property type="entry name" value="ALPHA-1,3_1,6-MANNOSYLTRANSFERASE ALG2"/>
    <property type="match status" value="1"/>
</dbReference>
<comment type="similarity">
    <text evidence="12">Belongs to the glycosyltransferase group 1 family.</text>
</comment>
<dbReference type="InterPro" id="IPR027054">
    <property type="entry name" value="ALG2"/>
</dbReference>
<feature type="transmembrane region" description="Helical" evidence="12">
    <location>
        <begin position="517"/>
        <end position="542"/>
    </location>
</feature>
<dbReference type="InterPro" id="IPR028098">
    <property type="entry name" value="Glyco_trans_4-like_N"/>
</dbReference>
<dbReference type="Gene3D" id="3.40.50.2000">
    <property type="entry name" value="Glycogen Phosphorylase B"/>
    <property type="match status" value="2"/>
</dbReference>
<dbReference type="HOGENOM" id="CLU_030619_0_0_1"/>
<evidence type="ECO:0000256" key="8">
    <source>
        <dbReference type="ARBA" id="ARBA00022989"/>
    </source>
</evidence>
<dbReference type="GO" id="GO:0004378">
    <property type="term" value="F:GDP-Man:Man(1)GlcNAc(2)-PP-Dol alpha-1,3-mannosyltransferase activity"/>
    <property type="evidence" value="ECO:0007669"/>
    <property type="project" value="UniProtKB-UniRule"/>
</dbReference>
<dbReference type="SUPFAM" id="SSF53756">
    <property type="entry name" value="UDP-Glycosyltransferase/glycogen phosphorylase"/>
    <property type="match status" value="1"/>
</dbReference>
<dbReference type="Proteomes" id="UP000007148">
    <property type="component" value="Unassembled WGS sequence"/>
</dbReference>
<organism evidence="15 16">
    <name type="scientific">Serendipita indica (strain DSM 11827)</name>
    <name type="common">Root endophyte fungus</name>
    <name type="synonym">Piriformospora indica</name>
    <dbReference type="NCBI Taxonomy" id="1109443"/>
    <lineage>
        <taxon>Eukaryota</taxon>
        <taxon>Fungi</taxon>
        <taxon>Dikarya</taxon>
        <taxon>Basidiomycota</taxon>
        <taxon>Agaricomycotina</taxon>
        <taxon>Agaricomycetes</taxon>
        <taxon>Sebacinales</taxon>
        <taxon>Serendipitaceae</taxon>
        <taxon>Serendipita</taxon>
    </lineage>
</organism>
<name>G4TJY0_SERID</name>
<dbReference type="InterPro" id="IPR001296">
    <property type="entry name" value="Glyco_trans_1"/>
</dbReference>